<sequence length="1922" mass="217288">MPLPPPKPVLTWERLLSEILELATNQESRGELETYCNNTFNRLKDNLDNYHNLTDHQQLGEEGFRLLIMTRDELELLKDVSMNSVDPIFENNPEAKLALVNIIEVQTLNIGENILSLGTNEVMLEDIFHLVNISYAFSRYDVGNIEAWCIAQSRKAIPSTVNFWSDRNNLMVHDLYDEIHQHVMNRATLNWRIRYPERLNLPQQLNDMEQQERELQALYDNNPTNELLHQINALHVQLLELRNTRVVYLEEFKKGIPPLEIPIQDNAYNFIKDRPVEEWDNLRIRFMQEQLNLPQNRIQMFTAKLNARRAALNVIQDILPPKYPHFASRDVSEILDSHPDLARYYKRELLLRMDYRAAHNIFSLIVLNTEGGNVLETGSLPQFNSGIKNIIDLHTKNKGGLGRNAEPFTISICDNLNTVEMAVNEMITGKKLLQTAQPLLLHYNETTAGDRQRVDAIWNDLKELPIEGFFKTIVNNPIFKDYVKHSYLSNKANFFPYQSILSSRSDSAGLQKIIDRVKEHNRQIEQILPHLSVNMTAESLIAFKNEVFSEENYEGLDDDARFFKDKEIEAIYKYRFGRFFDSRKDFDDLLSGLGIVNEGLTEYCVQQYGRGFSDFIIGIIFDGLHPQYFSHFVNDASFTHSNTFLNLPVHAEIRAVNPNVEVELETVLHFRDFFERKAMQFYELGEAHSAESIQFLPQDLLLSSYEYPEGLCLSLSLLQGMADDYLEGATIFASDISAISALQVGQLRNQLSQSDAGLYTEYSRQLRELNKVANKNFFNESTSVFQNTGSATLATLETVLSSLTFEREVRYLLTTTNHGMTLSRKGDLYTFYDSNIGYVRFDSQEKVGAFIRAHLDLKHGLGTYYGLTDATTVNISGYTNSDLWAFDNVRYFRSILSEGGAELTVDRLSSLDRENGMLSIGTARFKRTELVAMGGKYKGFAMDENTPFATADFWDQVTFDSQKLLRFIYDHEADTATINRLEALKQIGKLQTDGGIVSLADLTGGKATNHIDPLHYTILESSKQIADLYDRFSIRLKNMVDQLGLNLEEYRFKTGEVEKLADHQYKMVLVHKETGQEVPLTLDGKEFENVVSEHIATLGESSESALVLGGAGLGLMGLIRGATALRSGHGSGYDIASVVLGGKQLADAILGTVAMTVIGDTLTASGTVFSFSIEGTLANLCEQTAVRIGGTIGKLLTSVSMFLKLPLIGLNVWGLYEDVTYLNSADSGPARAVAISQLVTDSIVTALTLASFAVPEVAIPALIVGAVGMGVTAIVQNLANAHDRYYKLTEWQDRLREIANSYSPVPNTRNRNLADLSKNQLCGDVRLVLSDDRKNPHQLTYTKSCDTAIRYGHHPEKSPQEVRNAIGYGYSYTSPIGPFAREEFFDPIRSPFNIGWGLIDRVILGYGSRYQLMTQVEYISDWLLYDSRNGRASGGYWETFYTRANYNSIQQDGASCTVIGNSLDNTFITPDIVNWSDAREASYIIEQHANYQFNITTGPGNNVVVLGQTGRYLLDGGSGNNTLDLSQVQLNLNVDLDITGYQPVYMGNDRYSNCIKVAVSNFNIVRCSLSNFELHREVVVKGQSNKPNVFVLGRMSRVSVYGRGGGNTYILNKISNRSAEFSQIINLYILPPVSGNIDVSVERVHFEEYKLSDLNNVTFSLTGGVKPVLTLEGLALQLLYIDGCKVHDNTVSNVQFSTLDGFSFYYDHKLRKGVVTQIDIDKWNDSNREFYKQAFHFGLFETIYKGKFVVADEVICISTTGTFFINTKTKKAVLFANLKTKVLTIPEEFKDFAWTVSANHTVHVTVIRRYMCNAQKPLIVFEAHSLANVQNTIEMFDFGKTYTMSVSKERNSLLVHLLNRSNSNERLTILFRDIYNQDITQTLANTDVYLRRSIRNKIKISFLWELCKDFSDEESVVIPFSE</sequence>
<protein>
    <recommendedName>
        <fullName evidence="1">GT44 domain-containing protein</fullName>
    </recommendedName>
</protein>
<name>A0ABY5IWX5_9FLAO</name>
<evidence type="ECO:0000313" key="3">
    <source>
        <dbReference type="Proteomes" id="UP001059844"/>
    </source>
</evidence>
<evidence type="ECO:0000259" key="1">
    <source>
        <dbReference type="Pfam" id="PF12919"/>
    </source>
</evidence>
<dbReference type="Pfam" id="PF12919">
    <property type="entry name" value="TcdA_TcdB"/>
    <property type="match status" value="1"/>
</dbReference>
<dbReference type="CDD" id="cd20495">
    <property type="entry name" value="C58_PaToxP-like"/>
    <property type="match status" value="1"/>
</dbReference>
<evidence type="ECO:0000313" key="2">
    <source>
        <dbReference type="EMBL" id="UUC46916.1"/>
    </source>
</evidence>
<gene>
    <name evidence="2" type="ORF">NOX80_06880</name>
</gene>
<dbReference type="Proteomes" id="UP001059844">
    <property type="component" value="Chromosome"/>
</dbReference>
<keyword evidence="3" id="KW-1185">Reference proteome</keyword>
<dbReference type="EMBL" id="CP101751">
    <property type="protein sequence ID" value="UUC46916.1"/>
    <property type="molecule type" value="Genomic_DNA"/>
</dbReference>
<reference evidence="2" key="1">
    <citation type="submission" date="2022-07" db="EMBL/GenBank/DDBJ databases">
        <title>Isolation, identification, and degradation of a PFOSA degrading strain from sewage treatment plant.</title>
        <authorList>
            <person name="Zhang L."/>
            <person name="Huo Y."/>
        </authorList>
    </citation>
    <scope>NUCLEOTIDE SEQUENCE</scope>
    <source>
        <strain evidence="2">C1</strain>
    </source>
</reference>
<proteinExistence type="predicted"/>
<dbReference type="InterPro" id="IPR024770">
    <property type="entry name" value="TcdA/TcdB_cat"/>
</dbReference>
<accession>A0ABY5IWX5</accession>
<organism evidence="2 3">
    <name type="scientific">Flavobacterium cerinum</name>
    <dbReference type="NCBI Taxonomy" id="2502784"/>
    <lineage>
        <taxon>Bacteria</taxon>
        <taxon>Pseudomonadati</taxon>
        <taxon>Bacteroidota</taxon>
        <taxon>Flavobacteriia</taxon>
        <taxon>Flavobacteriales</taxon>
        <taxon>Flavobacteriaceae</taxon>
        <taxon>Flavobacterium</taxon>
    </lineage>
</organism>
<dbReference type="RefSeq" id="WP_256552569.1">
    <property type="nucleotide sequence ID" value="NZ_CP101751.1"/>
</dbReference>
<feature type="domain" description="GT44" evidence="1">
    <location>
        <begin position="161"/>
        <end position="560"/>
    </location>
</feature>